<proteinExistence type="predicted"/>
<dbReference type="RefSeq" id="WP_344782464.1">
    <property type="nucleotide sequence ID" value="NZ_BAABAF010000006.1"/>
</dbReference>
<accession>A0ABP7GGB4</accession>
<dbReference type="InterPro" id="IPR008030">
    <property type="entry name" value="NmrA-like"/>
</dbReference>
<sequence length="287" mass="29872">MKVLAVGAAGPSAGLVTRALARRGVEVRGLVHAPSRAAAARENGAVDTVVADLNDPQQLAAALAGVDAVFHIVPAFVPDEAATGTVMVAAAAAAGVRRIVFSSVYHPSLVALSNHRDKAPVEQAIYDSDLEFTVLQPAMFMAQLGGHVAAARAGGVIGGPYSATTRFAYVDYRDVAEAAALALTTDRLLGGTFELSGPGQFSREDIAAALTELLGRPVRATSGSPEDRDPRMPAHLRDGLQRMFEHYDGAGLHGGNSLVLDTILGRAATSVTDYLRELTTTDTESES</sequence>
<protein>
    <submittedName>
        <fullName evidence="2">NmrA family NAD(P)-binding protein</fullName>
    </submittedName>
</protein>
<dbReference type="PANTHER" id="PTHR43162">
    <property type="match status" value="1"/>
</dbReference>
<evidence type="ECO:0000313" key="3">
    <source>
        <dbReference type="Proteomes" id="UP001500540"/>
    </source>
</evidence>
<dbReference type="Gene3D" id="3.40.50.720">
    <property type="entry name" value="NAD(P)-binding Rossmann-like Domain"/>
    <property type="match status" value="1"/>
</dbReference>
<dbReference type="PANTHER" id="PTHR43162:SF1">
    <property type="entry name" value="PRESTALK A DIFFERENTIATION PROTEIN A"/>
    <property type="match status" value="1"/>
</dbReference>
<feature type="domain" description="NmrA-like" evidence="1">
    <location>
        <begin position="2"/>
        <end position="271"/>
    </location>
</feature>
<dbReference type="EMBL" id="BAABAF010000006">
    <property type="protein sequence ID" value="GAA3765034.1"/>
    <property type="molecule type" value="Genomic_DNA"/>
</dbReference>
<name>A0ABP7GGB4_9MICO</name>
<dbReference type="Gene3D" id="3.90.25.10">
    <property type="entry name" value="UDP-galactose 4-epimerase, domain 1"/>
    <property type="match status" value="1"/>
</dbReference>
<comment type="caution">
    <text evidence="2">The sequence shown here is derived from an EMBL/GenBank/DDBJ whole genome shotgun (WGS) entry which is preliminary data.</text>
</comment>
<reference evidence="3" key="1">
    <citation type="journal article" date="2019" name="Int. J. Syst. Evol. Microbiol.">
        <title>The Global Catalogue of Microorganisms (GCM) 10K type strain sequencing project: providing services to taxonomists for standard genome sequencing and annotation.</title>
        <authorList>
            <consortium name="The Broad Institute Genomics Platform"/>
            <consortium name="The Broad Institute Genome Sequencing Center for Infectious Disease"/>
            <person name="Wu L."/>
            <person name="Ma J."/>
        </authorList>
    </citation>
    <scope>NUCLEOTIDE SEQUENCE [LARGE SCALE GENOMIC DNA]</scope>
    <source>
        <strain evidence="3">JCM 16950</strain>
    </source>
</reference>
<dbReference type="SUPFAM" id="SSF51735">
    <property type="entry name" value="NAD(P)-binding Rossmann-fold domains"/>
    <property type="match status" value="1"/>
</dbReference>
<keyword evidence="3" id="KW-1185">Reference proteome</keyword>
<evidence type="ECO:0000259" key="1">
    <source>
        <dbReference type="Pfam" id="PF05368"/>
    </source>
</evidence>
<organism evidence="2 3">
    <name type="scientific">Microbacterium kribbense</name>
    <dbReference type="NCBI Taxonomy" id="433645"/>
    <lineage>
        <taxon>Bacteria</taxon>
        <taxon>Bacillati</taxon>
        <taxon>Actinomycetota</taxon>
        <taxon>Actinomycetes</taxon>
        <taxon>Micrococcales</taxon>
        <taxon>Microbacteriaceae</taxon>
        <taxon>Microbacterium</taxon>
    </lineage>
</organism>
<dbReference type="InterPro" id="IPR051604">
    <property type="entry name" value="Ergot_Alk_Oxidoreductase"/>
</dbReference>
<dbReference type="Pfam" id="PF05368">
    <property type="entry name" value="NmrA"/>
    <property type="match status" value="1"/>
</dbReference>
<dbReference type="InterPro" id="IPR036291">
    <property type="entry name" value="NAD(P)-bd_dom_sf"/>
</dbReference>
<evidence type="ECO:0000313" key="2">
    <source>
        <dbReference type="EMBL" id="GAA3765034.1"/>
    </source>
</evidence>
<gene>
    <name evidence="2" type="ORF">GCM10022240_16540</name>
</gene>
<dbReference type="Proteomes" id="UP001500540">
    <property type="component" value="Unassembled WGS sequence"/>
</dbReference>